<comment type="caution">
    <text evidence="2">The sequence shown here is derived from an EMBL/GenBank/DDBJ whole genome shotgun (WGS) entry which is preliminary data.</text>
</comment>
<dbReference type="Pfam" id="PF13466">
    <property type="entry name" value="STAS_2"/>
    <property type="match status" value="1"/>
</dbReference>
<dbReference type="Proteomes" id="UP000612855">
    <property type="component" value="Unassembled WGS sequence"/>
</dbReference>
<feature type="domain" description="MlaB-like STAS" evidence="1">
    <location>
        <begin position="7"/>
        <end position="81"/>
    </location>
</feature>
<keyword evidence="3" id="KW-1185">Reference proteome</keyword>
<dbReference type="SUPFAM" id="SSF52091">
    <property type="entry name" value="SpoIIaa-like"/>
    <property type="match status" value="1"/>
</dbReference>
<dbReference type="InterPro" id="IPR036513">
    <property type="entry name" value="STAS_dom_sf"/>
</dbReference>
<protein>
    <recommendedName>
        <fullName evidence="1">MlaB-like STAS domain-containing protein</fullName>
    </recommendedName>
</protein>
<reference evidence="3" key="1">
    <citation type="journal article" date="2019" name="Int. J. Syst. Evol. Microbiol.">
        <title>The Global Catalogue of Microorganisms (GCM) 10K type strain sequencing project: providing services to taxonomists for standard genome sequencing and annotation.</title>
        <authorList>
            <consortium name="The Broad Institute Genomics Platform"/>
            <consortium name="The Broad Institute Genome Sequencing Center for Infectious Disease"/>
            <person name="Wu L."/>
            <person name="Ma J."/>
        </authorList>
    </citation>
    <scope>NUCLEOTIDE SEQUENCE [LARGE SCALE GENOMIC DNA]</scope>
    <source>
        <strain evidence="3">CGMCC 1.12664</strain>
    </source>
</reference>
<dbReference type="AlphaFoldDB" id="A0A917A305"/>
<gene>
    <name evidence="2" type="ORF">GCM10011360_10480</name>
</gene>
<dbReference type="EMBL" id="BMFJ01000001">
    <property type="protein sequence ID" value="GGE23806.1"/>
    <property type="molecule type" value="Genomic_DNA"/>
</dbReference>
<dbReference type="InterPro" id="IPR058548">
    <property type="entry name" value="MlaB-like_STAS"/>
</dbReference>
<evidence type="ECO:0000313" key="2">
    <source>
        <dbReference type="EMBL" id="GGE23806.1"/>
    </source>
</evidence>
<name>A0A917A305_9RHOB</name>
<accession>A0A917A305</accession>
<proteinExistence type="predicted"/>
<evidence type="ECO:0000259" key="1">
    <source>
        <dbReference type="Pfam" id="PF13466"/>
    </source>
</evidence>
<evidence type="ECO:0000313" key="3">
    <source>
        <dbReference type="Proteomes" id="UP000612855"/>
    </source>
</evidence>
<dbReference type="Gene3D" id="3.30.750.24">
    <property type="entry name" value="STAS domain"/>
    <property type="match status" value="1"/>
</dbReference>
<dbReference type="RefSeq" id="WP_188476612.1">
    <property type="nucleotide sequence ID" value="NZ_BMFJ01000001.1"/>
</dbReference>
<sequence>MGEPYLLPARLDLSASTALAADLAERLDADLTLDAGKVMQIGALCTQVIAAAAISLRENGHSLSFVNAPDRVIDQLSHLGFTPESLAEAGA</sequence>
<organism evidence="2 3">
    <name type="scientific">Primorskyibacter flagellatus</name>
    <dbReference type="NCBI Taxonomy" id="1387277"/>
    <lineage>
        <taxon>Bacteria</taxon>
        <taxon>Pseudomonadati</taxon>
        <taxon>Pseudomonadota</taxon>
        <taxon>Alphaproteobacteria</taxon>
        <taxon>Rhodobacterales</taxon>
        <taxon>Roseobacteraceae</taxon>
        <taxon>Primorskyibacter</taxon>
    </lineage>
</organism>